<sequence length="627" mass="72279">MKKYFFLTISTLFLLVSKAQKLPLSNHIANYDISVKLDAVKHTLEGKETLVWKNTSPDNISELQFHLYLNAFKDNNSTFMKESSGRLRGDKMDKTAKENFGSINILSMRLRGGENLSKKITFIQPDDLNEKDQTVISVALSKPLKPNETITLDINFKAKLPKIFARTGFAGDYHLVGQWFPKIGVYESTGMRYAQQGQWNCHQFHAHSEFYADFGNYKIDMTIPKNFILAATGVFQNEKINQDNTKTISYKAEDVHDFAWTVSPKFIVTERQWKHVKIKAVMQPEHSSSTERYFQSAIVALEYFQKHLGKYPHSVLTLVDPPLAGAGSSGMEYPTFITCGETFWGIPTGLRLPEVVTIHEFGHQYFQGMLASNEFEESFLDEGFNQYYEGRIMDESYGKGSIMNIFGYKMNDIESSRASYVGMDNIKISEIFRESWKYPKGAYSVLTYTKTAIMLKTLENLLGRDIMDEIMQTYFIRWRFKHPAVTDFITIVNEIAPKRTNNKYGTNLNWYFEQTLYKAPDCDYAVTEIKGNNCKIERLGEMILPTEILIKFSDGKEKLINWNGKNKAKTYEFEKPIHSVIIDPNNKILLDLNLNNNSQTIEPSSLVFTKYALKFMFWLQNLMVWLG</sequence>
<dbReference type="CDD" id="cd09604">
    <property type="entry name" value="M1_APN_like"/>
    <property type="match status" value="1"/>
</dbReference>
<dbReference type="PANTHER" id="PTHR45726:SF3">
    <property type="entry name" value="LEUKOTRIENE A-4 HYDROLASE"/>
    <property type="match status" value="1"/>
</dbReference>
<reference evidence="2" key="1">
    <citation type="submission" date="2021-12" db="EMBL/GenBank/DDBJ databases">
        <authorList>
            <person name="Rodrigo-Torres L."/>
            <person name="Arahal R. D."/>
            <person name="Lucena T."/>
        </authorList>
    </citation>
    <scope>NUCLEOTIDE SEQUENCE</scope>
    <source>
        <strain evidence="2">CECT 8858</strain>
    </source>
</reference>
<dbReference type="SUPFAM" id="SSF55486">
    <property type="entry name" value="Metalloproteases ('zincins'), catalytic domain"/>
    <property type="match status" value="1"/>
</dbReference>
<dbReference type="InterPro" id="IPR014782">
    <property type="entry name" value="Peptidase_M1_dom"/>
</dbReference>
<evidence type="ECO:0000313" key="2">
    <source>
        <dbReference type="EMBL" id="CAH0994060.1"/>
    </source>
</evidence>
<dbReference type="EMBL" id="CAKLPY010000001">
    <property type="protein sequence ID" value="CAH0994060.1"/>
    <property type="molecule type" value="Genomic_DNA"/>
</dbReference>
<dbReference type="PANTHER" id="PTHR45726">
    <property type="entry name" value="LEUKOTRIENE A-4 HYDROLASE"/>
    <property type="match status" value="1"/>
</dbReference>
<evidence type="ECO:0000313" key="3">
    <source>
        <dbReference type="Proteomes" id="UP000837932"/>
    </source>
</evidence>
<gene>
    <name evidence="2" type="ORF">EMA8858_00167</name>
</gene>
<organism evidence="2 3">
    <name type="scientific">Emticicia aquatica</name>
    <dbReference type="NCBI Taxonomy" id="1681835"/>
    <lineage>
        <taxon>Bacteria</taxon>
        <taxon>Pseudomonadati</taxon>
        <taxon>Bacteroidota</taxon>
        <taxon>Cytophagia</taxon>
        <taxon>Cytophagales</taxon>
        <taxon>Leadbetterellaceae</taxon>
        <taxon>Emticicia</taxon>
    </lineage>
</organism>
<feature type="domain" description="Peptidase M1 membrane alanine aminopeptidase" evidence="1">
    <location>
        <begin position="330"/>
        <end position="495"/>
    </location>
</feature>
<protein>
    <recommendedName>
        <fullName evidence="1">Peptidase M1 membrane alanine aminopeptidase domain-containing protein</fullName>
    </recommendedName>
</protein>
<dbReference type="InterPro" id="IPR027268">
    <property type="entry name" value="Peptidase_M4/M1_CTD_sf"/>
</dbReference>
<name>A0ABM9AK06_9BACT</name>
<dbReference type="Proteomes" id="UP000837932">
    <property type="component" value="Unassembled WGS sequence"/>
</dbReference>
<dbReference type="InterPro" id="IPR034015">
    <property type="entry name" value="M1_LTA4H"/>
</dbReference>
<dbReference type="Gene3D" id="1.10.390.10">
    <property type="entry name" value="Neutral Protease Domain 2"/>
    <property type="match status" value="1"/>
</dbReference>
<dbReference type="Pfam" id="PF01433">
    <property type="entry name" value="Peptidase_M1"/>
    <property type="match status" value="1"/>
</dbReference>
<evidence type="ECO:0000259" key="1">
    <source>
        <dbReference type="Pfam" id="PF01433"/>
    </source>
</evidence>
<keyword evidence="3" id="KW-1185">Reference proteome</keyword>
<dbReference type="RefSeq" id="WP_238803821.1">
    <property type="nucleotide sequence ID" value="NZ_CAKLPY010000001.1"/>
</dbReference>
<proteinExistence type="predicted"/>
<comment type="caution">
    <text evidence="2">The sequence shown here is derived from an EMBL/GenBank/DDBJ whole genome shotgun (WGS) entry which is preliminary data.</text>
</comment>
<accession>A0ABM9AK06</accession>